<dbReference type="PANTHER" id="PTHR45651:SF11">
    <property type="entry name" value="CYCLIC NUCLEOTIDE-GATED ION CHANNEL 20, CHLOROPLASTIC-RELATED"/>
    <property type="match status" value="1"/>
</dbReference>
<evidence type="ECO:0000256" key="2">
    <source>
        <dbReference type="ARBA" id="ARBA00023303"/>
    </source>
</evidence>
<name>A0A835DPE3_TETSI</name>
<evidence type="ECO:0000313" key="5">
    <source>
        <dbReference type="Proteomes" id="UP000655225"/>
    </source>
</evidence>
<keyword evidence="5" id="KW-1185">Reference proteome</keyword>
<dbReference type="AlphaFoldDB" id="A0A835DPE3"/>
<keyword evidence="2" id="KW-0407">Ion channel</keyword>
<accession>A0A835DPE3</accession>
<proteinExistence type="predicted"/>
<keyword evidence="1" id="KW-0813">Transport</keyword>
<keyword evidence="1" id="KW-0406">Ion transport</keyword>
<dbReference type="EMBL" id="JABCRI010000004">
    <property type="protein sequence ID" value="KAF8407522.1"/>
    <property type="molecule type" value="Genomic_DNA"/>
</dbReference>
<dbReference type="GO" id="GO:0016020">
    <property type="term" value="C:membrane"/>
    <property type="evidence" value="ECO:0007669"/>
    <property type="project" value="UniProtKB-SubCell"/>
</dbReference>
<dbReference type="InterPro" id="IPR014710">
    <property type="entry name" value="RmlC-like_jellyroll"/>
</dbReference>
<dbReference type="OMA" id="RIGHPID"/>
<dbReference type="InterPro" id="IPR000595">
    <property type="entry name" value="cNMP-bd_dom"/>
</dbReference>
<keyword evidence="1" id="KW-1071">Ligand-gated ion channel</keyword>
<organism evidence="4 5">
    <name type="scientific">Tetracentron sinense</name>
    <name type="common">Spur-leaf</name>
    <dbReference type="NCBI Taxonomy" id="13715"/>
    <lineage>
        <taxon>Eukaryota</taxon>
        <taxon>Viridiplantae</taxon>
        <taxon>Streptophyta</taxon>
        <taxon>Embryophyta</taxon>
        <taxon>Tracheophyta</taxon>
        <taxon>Spermatophyta</taxon>
        <taxon>Magnoliopsida</taxon>
        <taxon>Trochodendrales</taxon>
        <taxon>Trochodendraceae</taxon>
        <taxon>Tetracentron</taxon>
    </lineage>
</organism>
<reference evidence="4 5" key="1">
    <citation type="submission" date="2020-04" db="EMBL/GenBank/DDBJ databases">
        <title>Plant Genome Project.</title>
        <authorList>
            <person name="Zhang R.-G."/>
        </authorList>
    </citation>
    <scope>NUCLEOTIDE SEQUENCE [LARGE SCALE GENOMIC DNA]</scope>
    <source>
        <strain evidence="4">YNK0</strain>
        <tissue evidence="4">Leaf</tissue>
    </source>
</reference>
<dbReference type="CDD" id="cd00038">
    <property type="entry name" value="CAP_ED"/>
    <property type="match status" value="1"/>
</dbReference>
<sequence length="174" mass="20221">MDEHFLDAICERLKHNTYIRGSKVLYCGGLVEKMVFIVRGRMESFGEDGCIFPLSEGDICGEELLTWCLEKSSVNKDRRKIRMPGLRLLCNRTVRCLTNVDSYSLRAADLEEVIDLFARYLQNPHLQGAIRYESPYWRGLAATCIQKAWKEYRERRLNQADNSIQQSRHSVITI</sequence>
<dbReference type="GO" id="GO:0034220">
    <property type="term" value="P:monoatomic ion transmembrane transport"/>
    <property type="evidence" value="ECO:0007669"/>
    <property type="project" value="UniProtKB-KW"/>
</dbReference>
<dbReference type="Gene3D" id="2.60.120.10">
    <property type="entry name" value="Jelly Rolls"/>
    <property type="match status" value="1"/>
</dbReference>
<feature type="domain" description="Cyclic nucleotide-binding" evidence="3">
    <location>
        <begin position="1"/>
        <end position="78"/>
    </location>
</feature>
<protein>
    <recommendedName>
        <fullName evidence="3">Cyclic nucleotide-binding domain-containing protein</fullName>
    </recommendedName>
</protein>
<dbReference type="OrthoDB" id="421226at2759"/>
<evidence type="ECO:0000313" key="4">
    <source>
        <dbReference type="EMBL" id="KAF8407522.1"/>
    </source>
</evidence>
<gene>
    <name evidence="4" type="ORF">HHK36_006656</name>
</gene>
<dbReference type="SUPFAM" id="SSF51206">
    <property type="entry name" value="cAMP-binding domain-like"/>
    <property type="match status" value="1"/>
</dbReference>
<dbReference type="PANTHER" id="PTHR45651">
    <property type="entry name" value="CYCLIC NUCLEOTIDE-GATED ION CHANNEL 15-RELATED-RELATED"/>
    <property type="match status" value="1"/>
</dbReference>
<dbReference type="PROSITE" id="PS50042">
    <property type="entry name" value="CNMP_BINDING_3"/>
    <property type="match status" value="1"/>
</dbReference>
<dbReference type="InterPro" id="IPR018490">
    <property type="entry name" value="cNMP-bd_dom_sf"/>
</dbReference>
<evidence type="ECO:0000256" key="1">
    <source>
        <dbReference type="ARBA" id="ARBA00023286"/>
    </source>
</evidence>
<evidence type="ECO:0000259" key="3">
    <source>
        <dbReference type="PROSITE" id="PS50042"/>
    </source>
</evidence>
<dbReference type="Proteomes" id="UP000655225">
    <property type="component" value="Unassembled WGS sequence"/>
</dbReference>
<comment type="caution">
    <text evidence="4">The sequence shown here is derived from an EMBL/GenBank/DDBJ whole genome shotgun (WGS) entry which is preliminary data.</text>
</comment>